<dbReference type="Proteomes" id="UP001314205">
    <property type="component" value="Unassembled WGS sequence"/>
</dbReference>
<dbReference type="Gene3D" id="4.10.60.10">
    <property type="entry name" value="Zinc finger, CCHC-type"/>
    <property type="match status" value="1"/>
</dbReference>
<evidence type="ECO:0000259" key="1">
    <source>
        <dbReference type="SMART" id="SM00343"/>
    </source>
</evidence>
<feature type="domain" description="CCHC-type" evidence="1">
    <location>
        <begin position="312"/>
        <end position="328"/>
    </location>
</feature>
<dbReference type="SUPFAM" id="SSF57756">
    <property type="entry name" value="Retrovirus zinc finger-like domains"/>
    <property type="match status" value="1"/>
</dbReference>
<protein>
    <recommendedName>
        <fullName evidence="1">CCHC-type domain-containing protein</fullName>
    </recommendedName>
</protein>
<comment type="caution">
    <text evidence="2">The sequence shown here is derived from an EMBL/GenBank/DDBJ whole genome shotgun (WGS) entry which is preliminary data.</text>
</comment>
<accession>A0AAV1L455</accession>
<dbReference type="InterPro" id="IPR001878">
    <property type="entry name" value="Znf_CCHC"/>
</dbReference>
<evidence type="ECO:0000313" key="3">
    <source>
        <dbReference type="Proteomes" id="UP001314205"/>
    </source>
</evidence>
<dbReference type="AlphaFoldDB" id="A0AAV1L455"/>
<sequence>MAPSQGEVPPLPASAEEVKDSDTLVQVLNKLTSCITTAVNEGKSVTAANKRLISLAAEEIRRAGRVFTHLVPASSTSSSASNSELKEEILACVREEIAGVKKLVTANRPTYAQAAAVARGASMSTSSAGGLAPRTATPPTSKPAIIVTAAKEIKTRQEAVELFRKSISYRNSTYAPVRVQPVSNNKLRVEFDNISQRDDTLTRLEKSKDVKAEPVRMLKPMVILKGISKDVPSEDLVKLISTQNPELSHLIDGEGCDDESFRLRFKRGNRNSNLYNAVFLAEAKVYRKILDLGRVCVDHQRITVDSFSPFLQCHKCLQFGHMKSKCTATESPCSHCASTDHQVDNCPVKNNPNSVKCYNCLSHNARFKSNQDCKHTANSDKCPRLRAMKDKIIQRVDYGFTP</sequence>
<gene>
    <name evidence="2" type="ORF">PARMNEM_LOCUS9423</name>
</gene>
<dbReference type="GO" id="GO:0003676">
    <property type="term" value="F:nucleic acid binding"/>
    <property type="evidence" value="ECO:0007669"/>
    <property type="project" value="InterPro"/>
</dbReference>
<name>A0AAV1L455_9NEOP</name>
<evidence type="ECO:0000313" key="2">
    <source>
        <dbReference type="EMBL" id="CAK1588834.1"/>
    </source>
</evidence>
<dbReference type="GO" id="GO:0008270">
    <property type="term" value="F:zinc ion binding"/>
    <property type="evidence" value="ECO:0007669"/>
    <property type="project" value="InterPro"/>
</dbReference>
<dbReference type="SMART" id="SM00343">
    <property type="entry name" value="ZnF_C2HC"/>
    <property type="match status" value="2"/>
</dbReference>
<keyword evidence="3" id="KW-1185">Reference proteome</keyword>
<reference evidence="2 3" key="1">
    <citation type="submission" date="2023-11" db="EMBL/GenBank/DDBJ databases">
        <authorList>
            <person name="Hedman E."/>
            <person name="Englund M."/>
            <person name="Stromberg M."/>
            <person name="Nyberg Akerstrom W."/>
            <person name="Nylinder S."/>
            <person name="Jareborg N."/>
            <person name="Kallberg Y."/>
            <person name="Kronander E."/>
        </authorList>
    </citation>
    <scope>NUCLEOTIDE SEQUENCE [LARGE SCALE GENOMIC DNA]</scope>
</reference>
<proteinExistence type="predicted"/>
<dbReference type="InterPro" id="IPR036875">
    <property type="entry name" value="Znf_CCHC_sf"/>
</dbReference>
<dbReference type="EMBL" id="CAVLGL010000083">
    <property type="protein sequence ID" value="CAK1588834.1"/>
    <property type="molecule type" value="Genomic_DNA"/>
</dbReference>
<feature type="domain" description="CCHC-type" evidence="1">
    <location>
        <begin position="332"/>
        <end position="348"/>
    </location>
</feature>
<organism evidence="2 3">
    <name type="scientific">Parnassius mnemosyne</name>
    <name type="common">clouded apollo</name>
    <dbReference type="NCBI Taxonomy" id="213953"/>
    <lineage>
        <taxon>Eukaryota</taxon>
        <taxon>Metazoa</taxon>
        <taxon>Ecdysozoa</taxon>
        <taxon>Arthropoda</taxon>
        <taxon>Hexapoda</taxon>
        <taxon>Insecta</taxon>
        <taxon>Pterygota</taxon>
        <taxon>Neoptera</taxon>
        <taxon>Endopterygota</taxon>
        <taxon>Lepidoptera</taxon>
        <taxon>Glossata</taxon>
        <taxon>Ditrysia</taxon>
        <taxon>Papilionoidea</taxon>
        <taxon>Papilionidae</taxon>
        <taxon>Parnassiinae</taxon>
        <taxon>Parnassini</taxon>
        <taxon>Parnassius</taxon>
        <taxon>Driopa</taxon>
    </lineage>
</organism>